<keyword evidence="1" id="KW-0472">Membrane</keyword>
<keyword evidence="3" id="KW-1185">Reference proteome</keyword>
<feature type="transmembrane region" description="Helical" evidence="1">
    <location>
        <begin position="7"/>
        <end position="27"/>
    </location>
</feature>
<keyword evidence="1" id="KW-1133">Transmembrane helix</keyword>
<sequence>MSPAKLFRSVTIGTTVFLAVFYLLGSRPAEPSAWVWFGVTGVVFALLFTAGLLLVSRVDRRRP</sequence>
<comment type="caution">
    <text evidence="2">The sequence shown here is derived from an EMBL/GenBank/DDBJ whole genome shotgun (WGS) entry which is preliminary data.</text>
</comment>
<protein>
    <recommendedName>
        <fullName evidence="4">DUF4175 domain-containing protein</fullName>
    </recommendedName>
</protein>
<proteinExistence type="predicted"/>
<organism evidence="2 3">
    <name type="scientific">Nocardia niwae</name>
    <dbReference type="NCBI Taxonomy" id="626084"/>
    <lineage>
        <taxon>Bacteria</taxon>
        <taxon>Bacillati</taxon>
        <taxon>Actinomycetota</taxon>
        <taxon>Actinomycetes</taxon>
        <taxon>Mycobacteriales</taxon>
        <taxon>Nocardiaceae</taxon>
        <taxon>Nocardia</taxon>
    </lineage>
</organism>
<name>A0ABV2XCC5_9NOCA</name>
<reference evidence="2 3" key="1">
    <citation type="submission" date="2024-06" db="EMBL/GenBank/DDBJ databases">
        <title>The Natural Products Discovery Center: Release of the First 8490 Sequenced Strains for Exploring Actinobacteria Biosynthetic Diversity.</title>
        <authorList>
            <person name="Kalkreuter E."/>
            <person name="Kautsar S.A."/>
            <person name="Yang D."/>
            <person name="Bader C.D."/>
            <person name="Teijaro C.N."/>
            <person name="Fluegel L."/>
            <person name="Davis C.M."/>
            <person name="Simpson J.R."/>
            <person name="Lauterbach L."/>
            <person name="Steele A.D."/>
            <person name="Gui C."/>
            <person name="Meng S."/>
            <person name="Li G."/>
            <person name="Viehrig K."/>
            <person name="Ye F."/>
            <person name="Su P."/>
            <person name="Kiefer A.F."/>
            <person name="Nichols A."/>
            <person name="Cepeda A.J."/>
            <person name="Yan W."/>
            <person name="Fan B."/>
            <person name="Jiang Y."/>
            <person name="Adhikari A."/>
            <person name="Zheng C.-J."/>
            <person name="Schuster L."/>
            <person name="Cowan T.M."/>
            <person name="Smanski M.J."/>
            <person name="Chevrette M.G."/>
            <person name="De Carvalho L.P.S."/>
            <person name="Shen B."/>
        </authorList>
    </citation>
    <scope>NUCLEOTIDE SEQUENCE [LARGE SCALE GENOMIC DNA]</scope>
    <source>
        <strain evidence="2 3">NPDC019434</strain>
    </source>
</reference>
<accession>A0ABV2XCC5</accession>
<keyword evidence="1" id="KW-0812">Transmembrane</keyword>
<feature type="transmembrane region" description="Helical" evidence="1">
    <location>
        <begin position="33"/>
        <end position="55"/>
    </location>
</feature>
<evidence type="ECO:0000256" key="1">
    <source>
        <dbReference type="SAM" id="Phobius"/>
    </source>
</evidence>
<dbReference type="Proteomes" id="UP001550535">
    <property type="component" value="Unassembled WGS sequence"/>
</dbReference>
<gene>
    <name evidence="2" type="ORF">ABZ507_17020</name>
</gene>
<dbReference type="EMBL" id="JBEYBR010000040">
    <property type="protein sequence ID" value="MEU2123514.1"/>
    <property type="molecule type" value="Genomic_DNA"/>
</dbReference>
<dbReference type="RefSeq" id="WP_157114887.1">
    <property type="nucleotide sequence ID" value="NZ_JBEYBM010000008.1"/>
</dbReference>
<evidence type="ECO:0000313" key="2">
    <source>
        <dbReference type="EMBL" id="MEU2123514.1"/>
    </source>
</evidence>
<evidence type="ECO:0000313" key="3">
    <source>
        <dbReference type="Proteomes" id="UP001550535"/>
    </source>
</evidence>
<evidence type="ECO:0008006" key="4">
    <source>
        <dbReference type="Google" id="ProtNLM"/>
    </source>
</evidence>